<keyword evidence="2" id="KW-1185">Reference proteome</keyword>
<dbReference type="Proteomes" id="UP000325262">
    <property type="component" value="Segment"/>
</dbReference>
<dbReference type="Pfam" id="PF11672">
    <property type="entry name" value="DUF3268"/>
    <property type="match status" value="1"/>
</dbReference>
<dbReference type="EMBL" id="MN045230">
    <property type="protein sequence ID" value="QEG07981.1"/>
    <property type="molecule type" value="Genomic_DNA"/>
</dbReference>
<reference evidence="1 2" key="1">
    <citation type="submission" date="2019-06" db="EMBL/GenBank/DDBJ databases">
        <title>Complete Genome Sequence of Klebsiella pneumoniae Myophage Magnus.</title>
        <authorList>
            <person name="Acevedo Ugarriza L.E."/>
            <person name="Michalik J."/>
            <person name="Newkirk H."/>
            <person name="Liu M."/>
            <person name="Gill J.J."/>
            <person name="Ramsey J."/>
        </authorList>
    </citation>
    <scope>NUCLEOTIDE SEQUENCE [LARGE SCALE GENOMIC DNA]</scope>
</reference>
<protein>
    <submittedName>
        <fullName evidence="1">Uncharacterized protein</fullName>
    </submittedName>
</protein>
<name>A0A5B9N923_9CAUD</name>
<evidence type="ECO:0000313" key="1">
    <source>
        <dbReference type="EMBL" id="QEG07981.1"/>
    </source>
</evidence>
<organism evidence="1 2">
    <name type="scientific">Klebsiella phage Magnus</name>
    <dbReference type="NCBI Taxonomy" id="2589660"/>
    <lineage>
        <taxon>Viruses</taxon>
        <taxon>Duplodnaviria</taxon>
        <taxon>Heunggongvirae</taxon>
        <taxon>Uroviricota</taxon>
        <taxon>Caudoviricetes</taxon>
        <taxon>Pantevenvirales</taxon>
        <taxon>Ackermannviridae</taxon>
        <taxon>Taipeivirus</taxon>
        <taxon>Taipeivirus magnus</taxon>
    </lineage>
</organism>
<gene>
    <name evidence="1" type="ORF">CPT_Magnus_102</name>
</gene>
<evidence type="ECO:0000313" key="2">
    <source>
        <dbReference type="Proteomes" id="UP000325262"/>
    </source>
</evidence>
<proteinExistence type="predicted"/>
<accession>A0A5B9N923</accession>
<sequence>MKNMKPVICDYCGKAAILVSGDAIYPHRPDLNHLQFWACEPCDARVGCHPNTGGIPLGSLANAELRKARNKAHNCFDPLWREGGMSRGQAYQWLSEQLGLPKSKCHIGQFDIHTCTKVVGLCSLYWSM</sequence>
<dbReference type="InterPro" id="IPR021686">
    <property type="entry name" value="DUF3268"/>
</dbReference>